<dbReference type="InterPro" id="IPR002575">
    <property type="entry name" value="Aminoglycoside_PTrfase"/>
</dbReference>
<proteinExistence type="inferred from homology"/>
<dbReference type="InterPro" id="IPR012811">
    <property type="entry name" value="TreS_maltokin_C_dom"/>
</dbReference>
<dbReference type="GO" id="GO:0005524">
    <property type="term" value="F:ATP binding"/>
    <property type="evidence" value="ECO:0007669"/>
    <property type="project" value="UniProtKB-KW"/>
</dbReference>
<dbReference type="OrthoDB" id="9805159at2"/>
<keyword evidence="4 11" id="KW-0808">Transferase</keyword>
<dbReference type="NCBIfam" id="TIGR02457">
    <property type="entry name" value="TreS_Cterm"/>
    <property type="match status" value="1"/>
</dbReference>
<dbReference type="KEGG" id="nmv:NITMOv2_3869"/>
<dbReference type="EC" id="2.7.1.175" evidence="2"/>
<evidence type="ECO:0000259" key="10">
    <source>
        <dbReference type="Pfam" id="PF18085"/>
    </source>
</evidence>
<evidence type="ECO:0000256" key="2">
    <source>
        <dbReference type="ARBA" id="ARBA00011962"/>
    </source>
</evidence>
<gene>
    <name evidence="11" type="ORF">NITMOv2_3869</name>
</gene>
<keyword evidence="6" id="KW-0067">ATP-binding</keyword>
<evidence type="ECO:0000256" key="6">
    <source>
        <dbReference type="ARBA" id="ARBA00022840"/>
    </source>
</evidence>
<evidence type="ECO:0000256" key="7">
    <source>
        <dbReference type="ARBA" id="ARBA00031251"/>
    </source>
</evidence>
<comment type="similarity">
    <text evidence="1">Belongs to the aminoglycoside phosphotransferase family.</text>
</comment>
<dbReference type="InterPro" id="IPR011009">
    <property type="entry name" value="Kinase-like_dom_sf"/>
</dbReference>
<dbReference type="AlphaFoldDB" id="A0A0K2GH40"/>
<feature type="domain" description="Aminoglycoside phosphotransferase" evidence="9">
    <location>
        <begin position="307"/>
        <end position="467"/>
    </location>
</feature>
<organism evidence="11 12">
    <name type="scientific">Nitrospira moscoviensis</name>
    <dbReference type="NCBI Taxonomy" id="42253"/>
    <lineage>
        <taxon>Bacteria</taxon>
        <taxon>Pseudomonadati</taxon>
        <taxon>Nitrospirota</taxon>
        <taxon>Nitrospiria</taxon>
        <taxon>Nitrospirales</taxon>
        <taxon>Nitrospiraceae</taxon>
        <taxon>Nitrospira</taxon>
    </lineage>
</organism>
<sequence length="558" mass="61029">MSVVDSQSGRITLSESWERILEGEGKARLEAALPGMLTRQRWFGGKARTLATAAVVEAIPLHLEATQAILLFIEVTYRDGVPETYVLPVTAAFGEDAEGIAREWPQAVLAQVAVAEAGSPRYGVLYDALWQEAFAHALLAAVGRGGRSSGRAGSLVAAATAAYRSIVPPESRLPACVMKTEQSNTSVRYGDRAMLKLYRRLQPGSNPDLEIGRFLTSVSFPYSPAVGGAIEYVRPGCEPMTVGLLQAFVPNQGDAWSMMLKAVESYLSRVPARAADVDPSLVAGGTLWEPGEAPEEVRQLIGPALASAACLGRRTGALHRTLARSEDPAFCPEPMIKDYRRARFASMARLWSDTRLLLTERGASLPPPMQDEASHLVDRGREVEAVFRALLEIEDAGLRIRCHGDYHLGQVLWTGSDYVIIDFEGEPARPLRERRTKQSPLLDVAGMLRSFDYAASAVVQSRRTAGIGFDEEPWADCWSRRVGAEFLTAYRREVETAAFWPRAPQAAEVLLAVHLLEKAVYELSYELNNRPEWVAIPLKGITDILNMNGTRAAAALGR</sequence>
<dbReference type="Proteomes" id="UP000069205">
    <property type="component" value="Chromosome"/>
</dbReference>
<dbReference type="InterPro" id="IPR040999">
    <property type="entry name" value="Mak_N_cap"/>
</dbReference>
<comment type="catalytic activity">
    <reaction evidence="8">
        <text>D-maltose + ATP = alpha-maltose 1-phosphate + ADP + H(+)</text>
        <dbReference type="Rhea" id="RHEA:31915"/>
        <dbReference type="ChEBI" id="CHEBI:15378"/>
        <dbReference type="ChEBI" id="CHEBI:17306"/>
        <dbReference type="ChEBI" id="CHEBI:30616"/>
        <dbReference type="ChEBI" id="CHEBI:63576"/>
        <dbReference type="ChEBI" id="CHEBI:456216"/>
        <dbReference type="EC" id="2.7.1.175"/>
    </reaction>
</comment>
<evidence type="ECO:0000256" key="8">
    <source>
        <dbReference type="ARBA" id="ARBA00049067"/>
    </source>
</evidence>
<dbReference type="Pfam" id="PF18085">
    <property type="entry name" value="Mak_N_cap"/>
    <property type="match status" value="1"/>
</dbReference>
<accession>A0A0K2GH40</accession>
<reference evidence="11 12" key="1">
    <citation type="journal article" date="2015" name="Proc. Natl. Acad. Sci. U.S.A.">
        <title>Expanded metabolic versatility of ubiquitous nitrite-oxidizing bacteria from the genus Nitrospira.</title>
        <authorList>
            <person name="Koch H."/>
            <person name="Lucker S."/>
            <person name="Albertsen M."/>
            <person name="Kitzinger K."/>
            <person name="Herbold C."/>
            <person name="Spieck E."/>
            <person name="Nielsen P.H."/>
            <person name="Wagner M."/>
            <person name="Daims H."/>
        </authorList>
    </citation>
    <scope>NUCLEOTIDE SEQUENCE [LARGE SCALE GENOMIC DNA]</scope>
    <source>
        <strain evidence="11 12">NSP M-1</strain>
    </source>
</reference>
<evidence type="ECO:0000313" key="11">
    <source>
        <dbReference type="EMBL" id="ALA60256.1"/>
    </source>
</evidence>
<evidence type="ECO:0000313" key="12">
    <source>
        <dbReference type="Proteomes" id="UP000069205"/>
    </source>
</evidence>
<dbReference type="Pfam" id="PF01636">
    <property type="entry name" value="APH"/>
    <property type="match status" value="1"/>
</dbReference>
<evidence type="ECO:0000256" key="5">
    <source>
        <dbReference type="ARBA" id="ARBA00022741"/>
    </source>
</evidence>
<dbReference type="Gene3D" id="3.90.1200.10">
    <property type="match status" value="1"/>
</dbReference>
<evidence type="ECO:0000256" key="3">
    <source>
        <dbReference type="ARBA" id="ARBA00013882"/>
    </source>
</evidence>
<dbReference type="EMBL" id="CP011801">
    <property type="protein sequence ID" value="ALA60256.1"/>
    <property type="molecule type" value="Genomic_DNA"/>
</dbReference>
<dbReference type="STRING" id="42253.NITMOv2_3869"/>
<name>A0A0K2GH40_NITMO</name>
<feature type="domain" description="Maltokinase N-terminal cap" evidence="10">
    <location>
        <begin position="37"/>
        <end position="129"/>
    </location>
</feature>
<keyword evidence="11" id="KW-0418">Kinase</keyword>
<evidence type="ECO:0000259" key="9">
    <source>
        <dbReference type="Pfam" id="PF01636"/>
    </source>
</evidence>
<protein>
    <recommendedName>
        <fullName evidence="3">Maltokinase</fullName>
        <ecNumber evidence="2">2.7.1.175</ecNumber>
    </recommendedName>
    <alternativeName>
        <fullName evidence="7">Maltose-1-phosphate synthase</fullName>
    </alternativeName>
</protein>
<keyword evidence="12" id="KW-1185">Reference proteome</keyword>
<evidence type="ECO:0000256" key="1">
    <source>
        <dbReference type="ARBA" id="ARBA00006219"/>
    </source>
</evidence>
<dbReference type="GO" id="GO:0016301">
    <property type="term" value="F:kinase activity"/>
    <property type="evidence" value="ECO:0007669"/>
    <property type="project" value="UniProtKB-KW"/>
</dbReference>
<keyword evidence="5" id="KW-0547">Nucleotide-binding</keyword>
<dbReference type="RefSeq" id="WP_053381138.1">
    <property type="nucleotide sequence ID" value="NZ_CP011801.1"/>
</dbReference>
<dbReference type="PATRIC" id="fig|42253.5.peg.3813"/>
<dbReference type="SUPFAM" id="SSF56112">
    <property type="entry name" value="Protein kinase-like (PK-like)"/>
    <property type="match status" value="1"/>
</dbReference>
<evidence type="ECO:0000256" key="4">
    <source>
        <dbReference type="ARBA" id="ARBA00022679"/>
    </source>
</evidence>